<feature type="domain" description="Tyr recombinase" evidence="8">
    <location>
        <begin position="186"/>
        <end position="374"/>
    </location>
</feature>
<protein>
    <submittedName>
        <fullName evidence="10">Site-specific integrase</fullName>
    </submittedName>
</protein>
<dbReference type="PROSITE" id="PS51900">
    <property type="entry name" value="CB"/>
    <property type="match status" value="1"/>
</dbReference>
<evidence type="ECO:0000256" key="6">
    <source>
        <dbReference type="PROSITE-ProRule" id="PRU01248"/>
    </source>
</evidence>
<dbReference type="InterPro" id="IPR004107">
    <property type="entry name" value="Integrase_SAM-like_N"/>
</dbReference>
<gene>
    <name evidence="10" type="ORF">B5F17_09835</name>
</gene>
<dbReference type="Gene3D" id="1.10.443.10">
    <property type="entry name" value="Intergrase catalytic core"/>
    <property type="match status" value="1"/>
</dbReference>
<dbReference type="PANTHER" id="PTHR30629:SF2">
    <property type="entry name" value="PROPHAGE INTEGRASE INTS-RELATED"/>
    <property type="match status" value="1"/>
</dbReference>
<evidence type="ECO:0000256" key="3">
    <source>
        <dbReference type="ARBA" id="ARBA00022908"/>
    </source>
</evidence>
<evidence type="ECO:0000256" key="2">
    <source>
        <dbReference type="ARBA" id="ARBA00008857"/>
    </source>
</evidence>
<evidence type="ECO:0000256" key="5">
    <source>
        <dbReference type="ARBA" id="ARBA00023172"/>
    </source>
</evidence>
<dbReference type="InterPro" id="IPR002104">
    <property type="entry name" value="Integrase_catalytic"/>
</dbReference>
<proteinExistence type="inferred from homology"/>
<dbReference type="InterPro" id="IPR011010">
    <property type="entry name" value="DNA_brk_join_enz"/>
</dbReference>
<dbReference type="GO" id="GO:0003677">
    <property type="term" value="F:DNA binding"/>
    <property type="evidence" value="ECO:0007669"/>
    <property type="project" value="UniProtKB-UniRule"/>
</dbReference>
<feature type="region of interest" description="Disordered" evidence="7">
    <location>
        <begin position="1"/>
        <end position="35"/>
    </location>
</feature>
<reference evidence="11" key="1">
    <citation type="submission" date="2017-04" db="EMBL/GenBank/DDBJ databases">
        <title>Function of individual gut microbiota members based on whole genome sequencing of pure cultures obtained from chicken caecum.</title>
        <authorList>
            <person name="Medvecky M."/>
            <person name="Cejkova D."/>
            <person name="Polansky O."/>
            <person name="Karasova D."/>
            <person name="Kubasova T."/>
            <person name="Cizek A."/>
            <person name="Rychlik I."/>
        </authorList>
    </citation>
    <scope>NUCLEOTIDE SEQUENCE [LARGE SCALE GENOMIC DNA]</scope>
    <source>
        <strain evidence="11">An180</strain>
    </source>
</reference>
<dbReference type="Pfam" id="PF14659">
    <property type="entry name" value="Phage_int_SAM_3"/>
    <property type="match status" value="1"/>
</dbReference>
<dbReference type="EMBL" id="NFKK01000011">
    <property type="protein sequence ID" value="OUP52329.1"/>
    <property type="molecule type" value="Genomic_DNA"/>
</dbReference>
<keyword evidence="3" id="KW-0229">DNA integration</keyword>
<dbReference type="Proteomes" id="UP000195897">
    <property type="component" value="Unassembled WGS sequence"/>
</dbReference>
<dbReference type="InterPro" id="IPR050808">
    <property type="entry name" value="Phage_Integrase"/>
</dbReference>
<organism evidence="10 11">
    <name type="scientific">Butyricicoccus pullicaecorum</name>
    <dbReference type="NCBI Taxonomy" id="501571"/>
    <lineage>
        <taxon>Bacteria</taxon>
        <taxon>Bacillati</taxon>
        <taxon>Bacillota</taxon>
        <taxon>Clostridia</taxon>
        <taxon>Eubacteriales</taxon>
        <taxon>Butyricicoccaceae</taxon>
        <taxon>Butyricicoccus</taxon>
    </lineage>
</organism>
<keyword evidence="4 6" id="KW-0238">DNA-binding</keyword>
<name>A0A1Y4LA18_9FIRM</name>
<dbReference type="InterPro" id="IPR044068">
    <property type="entry name" value="CB"/>
</dbReference>
<dbReference type="PROSITE" id="PS51898">
    <property type="entry name" value="TYR_RECOMBINASE"/>
    <property type="match status" value="1"/>
</dbReference>
<dbReference type="AlphaFoldDB" id="A0A1Y4LA18"/>
<dbReference type="GO" id="GO:0006310">
    <property type="term" value="P:DNA recombination"/>
    <property type="evidence" value="ECO:0007669"/>
    <property type="project" value="UniProtKB-KW"/>
</dbReference>
<feature type="domain" description="Core-binding (CB)" evidence="9">
    <location>
        <begin position="70"/>
        <end position="165"/>
    </location>
</feature>
<dbReference type="RefSeq" id="WP_087373466.1">
    <property type="nucleotide sequence ID" value="NZ_NFKK01000011.1"/>
</dbReference>
<keyword evidence="5" id="KW-0233">DNA recombination</keyword>
<dbReference type="Gene3D" id="1.10.150.130">
    <property type="match status" value="1"/>
</dbReference>
<dbReference type="Pfam" id="PF00589">
    <property type="entry name" value="Phage_integrase"/>
    <property type="match status" value="1"/>
</dbReference>
<comment type="function">
    <text evidence="1">Site-specific tyrosine recombinase, which acts by catalyzing the cutting and rejoining of the recombining DNA molecules.</text>
</comment>
<evidence type="ECO:0000256" key="7">
    <source>
        <dbReference type="SAM" id="MobiDB-lite"/>
    </source>
</evidence>
<dbReference type="GO" id="GO:0015074">
    <property type="term" value="P:DNA integration"/>
    <property type="evidence" value="ECO:0007669"/>
    <property type="project" value="UniProtKB-KW"/>
</dbReference>
<dbReference type="InterPro" id="IPR013762">
    <property type="entry name" value="Integrase-like_cat_sf"/>
</dbReference>
<evidence type="ECO:0000259" key="9">
    <source>
        <dbReference type="PROSITE" id="PS51900"/>
    </source>
</evidence>
<feature type="region of interest" description="Disordered" evidence="7">
    <location>
        <begin position="381"/>
        <end position="409"/>
    </location>
</feature>
<evidence type="ECO:0000313" key="10">
    <source>
        <dbReference type="EMBL" id="OUP52329.1"/>
    </source>
</evidence>
<sequence length="409" mass="46036">MAKKRANGEGSIRKKPNGRWEGRYTQGIDPSTGRAIQKSVSARTQAECKEKLAKAIRDNRGIPVNHDEDYTVAGWCRLWFETYSKPVIRPNTAKTYENMIENHIVPAIGGVKLKRLTAIQIQKMYNDSKTNGRVQRFEKKTDTALSGSTVRRIHMVLSSALKQAVKERIIPYNPCDNCRIPPKEKKEMAIIPSEKLGVYLSEAEKYGVLPMFFLELSSGLRRGELLALRWDDLNVKDRILSVSKQVTRIDGELVITEPKTKNSVRKVALSQQAVDILVREHEQHPDNPILFPSPRTGGYWSPDAVSRINRKLLAKAGIEERVRFHDLRHTFATMALSSGVDVKTLSSMLGHYSAGFTLDTYTHITNDMQRGAAEKIGGFMETATAKPEPEPPDPPEESRCKVIPFERVG</sequence>
<dbReference type="SUPFAM" id="SSF56349">
    <property type="entry name" value="DNA breaking-rejoining enzymes"/>
    <property type="match status" value="1"/>
</dbReference>
<comment type="similarity">
    <text evidence="2">Belongs to the 'phage' integrase family.</text>
</comment>
<dbReference type="CDD" id="cd01189">
    <property type="entry name" value="INT_ICEBs1_C_like"/>
    <property type="match status" value="1"/>
</dbReference>
<evidence type="ECO:0000256" key="1">
    <source>
        <dbReference type="ARBA" id="ARBA00003283"/>
    </source>
</evidence>
<evidence type="ECO:0000313" key="11">
    <source>
        <dbReference type="Proteomes" id="UP000195897"/>
    </source>
</evidence>
<evidence type="ECO:0000256" key="4">
    <source>
        <dbReference type="ARBA" id="ARBA00023125"/>
    </source>
</evidence>
<evidence type="ECO:0000259" key="8">
    <source>
        <dbReference type="PROSITE" id="PS51898"/>
    </source>
</evidence>
<dbReference type="InterPro" id="IPR010998">
    <property type="entry name" value="Integrase_recombinase_N"/>
</dbReference>
<comment type="caution">
    <text evidence="10">The sequence shown here is derived from an EMBL/GenBank/DDBJ whole genome shotgun (WGS) entry which is preliminary data.</text>
</comment>
<dbReference type="PANTHER" id="PTHR30629">
    <property type="entry name" value="PROPHAGE INTEGRASE"/>
    <property type="match status" value="1"/>
</dbReference>
<accession>A0A1Y4LA18</accession>